<keyword evidence="1" id="KW-0732">Signal</keyword>
<dbReference type="InterPro" id="IPR016896">
    <property type="entry name" value="DUF2860"/>
</dbReference>
<evidence type="ECO:0000256" key="1">
    <source>
        <dbReference type="SAM" id="SignalP"/>
    </source>
</evidence>
<comment type="caution">
    <text evidence="2">The sequence shown here is derived from an EMBL/GenBank/DDBJ whole genome shotgun (WGS) entry which is preliminary data.</text>
</comment>
<organism evidence="2 3">
    <name type="scientific">Sinobacterium norvegicum</name>
    <dbReference type="NCBI Taxonomy" id="1641715"/>
    <lineage>
        <taxon>Bacteria</taxon>
        <taxon>Pseudomonadati</taxon>
        <taxon>Pseudomonadota</taxon>
        <taxon>Gammaproteobacteria</taxon>
        <taxon>Cellvibrionales</taxon>
        <taxon>Spongiibacteraceae</taxon>
        <taxon>Sinobacterium</taxon>
    </lineage>
</organism>
<keyword evidence="3" id="KW-1185">Reference proteome</keyword>
<feature type="signal peptide" evidence="1">
    <location>
        <begin position="1"/>
        <end position="20"/>
    </location>
</feature>
<evidence type="ECO:0008006" key="4">
    <source>
        <dbReference type="Google" id="ProtNLM"/>
    </source>
</evidence>
<sequence length="332" mass="36726">MRLTLSVLLCSALLTTSAMARNTLPEESGFSGDILFGVMYTGGKSLMAAGDDDKQTLDSLEDSPDSSSKVLPALTGNLYYTFNSLVDQAYVGVSRSKAVQGQFSPELGYRRLFSKRSNLTIAYVPNLIDSDTWSDPFLTGQERDQTEAQLSVVRAKWQGIVDSPFGVEVAYGESDIEDEQSGASLNLSADEQAALQRGSRYYYIGGDITFPLARGTLMTTTLYHLDRKADGEAYSFDTFGIELGTVSSRGRHTVIANLTYESHEYDGFNPVFQQTRDDNKVALFLAYFYAEPFGWNNISYSILSSFNDRSSNIGFYEQQGLFVATGLNYDFK</sequence>
<accession>A0ABM9AG40</accession>
<dbReference type="Pfam" id="PF11059">
    <property type="entry name" value="DUF2860"/>
    <property type="match status" value="1"/>
</dbReference>
<dbReference type="EMBL" id="CAKLPX010000002">
    <property type="protein sequence ID" value="CAH0991721.1"/>
    <property type="molecule type" value="Genomic_DNA"/>
</dbReference>
<dbReference type="RefSeq" id="WP_237444423.1">
    <property type="nucleotide sequence ID" value="NZ_CAKLPX010000002.1"/>
</dbReference>
<proteinExistence type="predicted"/>
<dbReference type="Proteomes" id="UP000838100">
    <property type="component" value="Unassembled WGS sequence"/>
</dbReference>
<reference evidence="2" key="1">
    <citation type="submission" date="2021-12" db="EMBL/GenBank/DDBJ databases">
        <authorList>
            <person name="Rodrigo-Torres L."/>
            <person name="Arahal R. D."/>
            <person name="Lucena T."/>
        </authorList>
    </citation>
    <scope>NUCLEOTIDE SEQUENCE</scope>
    <source>
        <strain evidence="2">CECT 8267</strain>
    </source>
</reference>
<evidence type="ECO:0000313" key="3">
    <source>
        <dbReference type="Proteomes" id="UP000838100"/>
    </source>
</evidence>
<evidence type="ECO:0000313" key="2">
    <source>
        <dbReference type="EMBL" id="CAH0991721.1"/>
    </source>
</evidence>
<name>A0ABM9AG40_9GAMM</name>
<feature type="chain" id="PRO_5046494839" description="DUF2860 domain-containing protein" evidence="1">
    <location>
        <begin position="21"/>
        <end position="332"/>
    </location>
</feature>
<dbReference type="PIRSF" id="PIRSF028696">
    <property type="entry name" value="UCP028696"/>
    <property type="match status" value="1"/>
</dbReference>
<protein>
    <recommendedName>
        <fullName evidence="4">DUF2860 domain-containing protein</fullName>
    </recommendedName>
</protein>
<gene>
    <name evidence="2" type="ORF">SIN8267_01835</name>
</gene>